<comment type="caution">
    <text evidence="3">The sequence shown here is derived from an EMBL/GenBank/DDBJ whole genome shotgun (WGS) entry which is preliminary data.</text>
</comment>
<feature type="transmembrane region" description="Helical" evidence="2">
    <location>
        <begin position="20"/>
        <end position="44"/>
    </location>
</feature>
<reference evidence="3 4" key="1">
    <citation type="journal article" date="2015" name="Stand. Genomic Sci.">
        <title>Genomic Encyclopedia of Bacterial and Archaeal Type Strains, Phase III: the genomes of soil and plant-associated and newly described type strains.</title>
        <authorList>
            <person name="Whitman W.B."/>
            <person name="Woyke T."/>
            <person name="Klenk H.P."/>
            <person name="Zhou Y."/>
            <person name="Lilburn T.G."/>
            <person name="Beck B.J."/>
            <person name="De Vos P."/>
            <person name="Vandamme P."/>
            <person name="Eisen J.A."/>
            <person name="Garrity G."/>
            <person name="Hugenholtz P."/>
            <person name="Kyrpides N.C."/>
        </authorList>
    </citation>
    <scope>NUCLEOTIDE SEQUENCE [LARGE SCALE GENOMIC DNA]</scope>
    <source>
        <strain evidence="3 4">CGMCC 1.5364</strain>
    </source>
</reference>
<proteinExistence type="predicted"/>
<sequence length="363" mass="37161">MSDTIPVEKATLSDRGYVDLGAIVAGTLVAVGASLVLTAFGAAIGLGSISFDDGSISIFGLILTALFVVISMVLVYMLGGYITGRLRRRVEIANTDEVKVRDGLHGLVVWGLGTILSAIVLSSAVTGTVKAVGNVAGTALEATGSAVGGAAQGAGQLAGGAISGAGQLVGGVAQGAGQAVAPTLEEAMPSGLSSNPIDYISDTMLRPAQAVPGPNTGEPENAKQEIGQILMNLVRTGEISEADKAYLRQVVAAQTGLTPNEVDARVNEAEQRAQEIRAEAQKKVDEAQAKIDQLKAETQKTFDEAKAKAEQAAEEARVAGILTAFLLATAALVAGAAAYIGAIRGGEHRDDGRIWGGLAYRRR</sequence>
<feature type="transmembrane region" description="Helical" evidence="2">
    <location>
        <begin position="103"/>
        <end position="125"/>
    </location>
</feature>
<keyword evidence="2" id="KW-0812">Transmembrane</keyword>
<gene>
    <name evidence="3" type="ORF">IQ24_03863</name>
</gene>
<dbReference type="OrthoDB" id="7032238at2"/>
<dbReference type="RefSeq" id="WP_145399998.1">
    <property type="nucleotide sequence ID" value="NZ_VLKU01000016.1"/>
</dbReference>
<evidence type="ECO:0000256" key="2">
    <source>
        <dbReference type="SAM" id="Phobius"/>
    </source>
</evidence>
<dbReference type="Proteomes" id="UP000316225">
    <property type="component" value="Unassembled WGS sequence"/>
</dbReference>
<protein>
    <submittedName>
        <fullName evidence="3">Uncharacterized protein</fullName>
    </submittedName>
</protein>
<accession>A0A562N7V4</accession>
<name>A0A562N7V4_9RHOB</name>
<keyword evidence="2" id="KW-0472">Membrane</keyword>
<keyword evidence="4" id="KW-1185">Reference proteome</keyword>
<dbReference type="EMBL" id="VLKU01000016">
    <property type="protein sequence ID" value="TWI28245.1"/>
    <property type="molecule type" value="Genomic_DNA"/>
</dbReference>
<feature type="transmembrane region" description="Helical" evidence="2">
    <location>
        <begin position="56"/>
        <end position="82"/>
    </location>
</feature>
<dbReference type="AlphaFoldDB" id="A0A562N7V4"/>
<organism evidence="3 4">
    <name type="scientific">Paracoccus sulfuroxidans</name>
    <dbReference type="NCBI Taxonomy" id="384678"/>
    <lineage>
        <taxon>Bacteria</taxon>
        <taxon>Pseudomonadati</taxon>
        <taxon>Pseudomonadota</taxon>
        <taxon>Alphaproteobacteria</taxon>
        <taxon>Rhodobacterales</taxon>
        <taxon>Paracoccaceae</taxon>
        <taxon>Paracoccus</taxon>
    </lineage>
</organism>
<evidence type="ECO:0000256" key="1">
    <source>
        <dbReference type="SAM" id="Coils"/>
    </source>
</evidence>
<feature type="transmembrane region" description="Helical" evidence="2">
    <location>
        <begin position="318"/>
        <end position="340"/>
    </location>
</feature>
<evidence type="ECO:0000313" key="4">
    <source>
        <dbReference type="Proteomes" id="UP000316225"/>
    </source>
</evidence>
<evidence type="ECO:0000313" key="3">
    <source>
        <dbReference type="EMBL" id="TWI28245.1"/>
    </source>
</evidence>
<keyword evidence="1" id="KW-0175">Coiled coil</keyword>
<keyword evidence="2" id="KW-1133">Transmembrane helix</keyword>
<feature type="coiled-coil region" evidence="1">
    <location>
        <begin position="266"/>
        <end position="315"/>
    </location>
</feature>